<sequence length="165" mass="17507">MTANTSPPSPSQPYSCTDRSHAGYDFSEIRARPLRGLSGIPRVHTLFCLMPNNPEQRRKGIIDALCNHGPSPAVMALWGVEFSGGLDARGTLDAGWDQLGRGGWALSREVGTKDAGWDMHADVDGLGQMEGVRTAGKRPAGVLQIDGAIGTTEGGAILDPRGLER</sequence>
<dbReference type="AlphaFoldDB" id="A0A5C3QBS3"/>
<protein>
    <submittedName>
        <fullName evidence="1">Uncharacterized protein</fullName>
    </submittedName>
</protein>
<evidence type="ECO:0000313" key="1">
    <source>
        <dbReference type="EMBL" id="TFK97880.1"/>
    </source>
</evidence>
<keyword evidence="2" id="KW-1185">Reference proteome</keyword>
<evidence type="ECO:0000313" key="2">
    <source>
        <dbReference type="Proteomes" id="UP000305067"/>
    </source>
</evidence>
<gene>
    <name evidence="1" type="ORF">BDV98DRAFT_607338</name>
</gene>
<accession>A0A5C3QBS3</accession>
<organism evidence="1 2">
    <name type="scientific">Pterulicium gracile</name>
    <dbReference type="NCBI Taxonomy" id="1884261"/>
    <lineage>
        <taxon>Eukaryota</taxon>
        <taxon>Fungi</taxon>
        <taxon>Dikarya</taxon>
        <taxon>Basidiomycota</taxon>
        <taxon>Agaricomycotina</taxon>
        <taxon>Agaricomycetes</taxon>
        <taxon>Agaricomycetidae</taxon>
        <taxon>Agaricales</taxon>
        <taxon>Pleurotineae</taxon>
        <taxon>Pterulaceae</taxon>
        <taxon>Pterulicium</taxon>
    </lineage>
</organism>
<dbReference type="EMBL" id="ML178844">
    <property type="protein sequence ID" value="TFK97880.1"/>
    <property type="molecule type" value="Genomic_DNA"/>
</dbReference>
<name>A0A5C3QBS3_9AGAR</name>
<proteinExistence type="predicted"/>
<dbReference type="Proteomes" id="UP000305067">
    <property type="component" value="Unassembled WGS sequence"/>
</dbReference>
<reference evidence="1 2" key="1">
    <citation type="journal article" date="2019" name="Nat. Ecol. Evol.">
        <title>Megaphylogeny resolves global patterns of mushroom evolution.</title>
        <authorList>
            <person name="Varga T."/>
            <person name="Krizsan K."/>
            <person name="Foldi C."/>
            <person name="Dima B."/>
            <person name="Sanchez-Garcia M."/>
            <person name="Sanchez-Ramirez S."/>
            <person name="Szollosi G.J."/>
            <person name="Szarkandi J.G."/>
            <person name="Papp V."/>
            <person name="Albert L."/>
            <person name="Andreopoulos W."/>
            <person name="Angelini C."/>
            <person name="Antonin V."/>
            <person name="Barry K.W."/>
            <person name="Bougher N.L."/>
            <person name="Buchanan P."/>
            <person name="Buyck B."/>
            <person name="Bense V."/>
            <person name="Catcheside P."/>
            <person name="Chovatia M."/>
            <person name="Cooper J."/>
            <person name="Damon W."/>
            <person name="Desjardin D."/>
            <person name="Finy P."/>
            <person name="Geml J."/>
            <person name="Haridas S."/>
            <person name="Hughes K."/>
            <person name="Justo A."/>
            <person name="Karasinski D."/>
            <person name="Kautmanova I."/>
            <person name="Kiss B."/>
            <person name="Kocsube S."/>
            <person name="Kotiranta H."/>
            <person name="LaButti K.M."/>
            <person name="Lechner B.E."/>
            <person name="Liimatainen K."/>
            <person name="Lipzen A."/>
            <person name="Lukacs Z."/>
            <person name="Mihaltcheva S."/>
            <person name="Morgado L.N."/>
            <person name="Niskanen T."/>
            <person name="Noordeloos M.E."/>
            <person name="Ohm R.A."/>
            <person name="Ortiz-Santana B."/>
            <person name="Ovrebo C."/>
            <person name="Racz N."/>
            <person name="Riley R."/>
            <person name="Savchenko A."/>
            <person name="Shiryaev A."/>
            <person name="Soop K."/>
            <person name="Spirin V."/>
            <person name="Szebenyi C."/>
            <person name="Tomsovsky M."/>
            <person name="Tulloss R.E."/>
            <person name="Uehling J."/>
            <person name="Grigoriev I.V."/>
            <person name="Vagvolgyi C."/>
            <person name="Papp T."/>
            <person name="Martin F.M."/>
            <person name="Miettinen O."/>
            <person name="Hibbett D.S."/>
            <person name="Nagy L.G."/>
        </authorList>
    </citation>
    <scope>NUCLEOTIDE SEQUENCE [LARGE SCALE GENOMIC DNA]</scope>
    <source>
        <strain evidence="1 2">CBS 309.79</strain>
    </source>
</reference>